<dbReference type="GO" id="GO:0005886">
    <property type="term" value="C:plasma membrane"/>
    <property type="evidence" value="ECO:0007669"/>
    <property type="project" value="UniProtKB-SubCell"/>
</dbReference>
<dbReference type="EMBL" id="FUWY01000001">
    <property type="protein sequence ID" value="SJZ40043.1"/>
    <property type="molecule type" value="Genomic_DNA"/>
</dbReference>
<keyword evidence="5 7" id="KW-1133">Transmembrane helix</keyword>
<dbReference type="InterPro" id="IPR020846">
    <property type="entry name" value="MFS_dom"/>
</dbReference>
<dbReference type="CDD" id="cd06173">
    <property type="entry name" value="MFS_MefA_like"/>
    <property type="match status" value="1"/>
</dbReference>
<dbReference type="PANTHER" id="PTHR43266">
    <property type="entry name" value="MACROLIDE-EFFLUX PROTEIN"/>
    <property type="match status" value="1"/>
</dbReference>
<feature type="transmembrane region" description="Helical" evidence="7">
    <location>
        <begin position="217"/>
        <end position="239"/>
    </location>
</feature>
<organism evidence="9 10">
    <name type="scientific">Anaerorhabdus furcosa</name>
    <dbReference type="NCBI Taxonomy" id="118967"/>
    <lineage>
        <taxon>Bacteria</taxon>
        <taxon>Bacillati</taxon>
        <taxon>Bacillota</taxon>
        <taxon>Erysipelotrichia</taxon>
        <taxon>Erysipelotrichales</taxon>
        <taxon>Erysipelotrichaceae</taxon>
        <taxon>Anaerorhabdus</taxon>
    </lineage>
</organism>
<dbReference type="InterPro" id="IPR036259">
    <property type="entry name" value="MFS_trans_sf"/>
</dbReference>
<feature type="transmembrane region" description="Helical" evidence="7">
    <location>
        <begin position="259"/>
        <end position="278"/>
    </location>
</feature>
<proteinExistence type="predicted"/>
<dbReference type="Gene3D" id="1.20.1250.20">
    <property type="entry name" value="MFS general substrate transporter like domains"/>
    <property type="match status" value="1"/>
</dbReference>
<keyword evidence="2" id="KW-0813">Transport</keyword>
<evidence type="ECO:0000256" key="4">
    <source>
        <dbReference type="ARBA" id="ARBA00022692"/>
    </source>
</evidence>
<dbReference type="Pfam" id="PF07690">
    <property type="entry name" value="MFS_1"/>
    <property type="match status" value="1"/>
</dbReference>
<feature type="transmembrane region" description="Helical" evidence="7">
    <location>
        <begin position="169"/>
        <end position="186"/>
    </location>
</feature>
<dbReference type="STRING" id="118967.SAMN02745191_0470"/>
<evidence type="ECO:0000313" key="9">
    <source>
        <dbReference type="EMBL" id="SJZ40043.1"/>
    </source>
</evidence>
<reference evidence="10" key="1">
    <citation type="submission" date="2017-02" db="EMBL/GenBank/DDBJ databases">
        <authorList>
            <person name="Varghese N."/>
            <person name="Submissions S."/>
        </authorList>
    </citation>
    <scope>NUCLEOTIDE SEQUENCE [LARGE SCALE GENOMIC DNA]</scope>
    <source>
        <strain evidence="10">ATCC 25662</strain>
    </source>
</reference>
<keyword evidence="4 7" id="KW-0812">Transmembrane</keyword>
<keyword evidence="6 7" id="KW-0472">Membrane</keyword>
<name>A0A1T4KCI4_9FIRM</name>
<evidence type="ECO:0000256" key="5">
    <source>
        <dbReference type="ARBA" id="ARBA00022989"/>
    </source>
</evidence>
<dbReference type="PANTHER" id="PTHR43266:SF10">
    <property type="entry name" value="BACILYSIN EXPORTER BACE-RELATED"/>
    <property type="match status" value="1"/>
</dbReference>
<dbReference type="AlphaFoldDB" id="A0A1T4KCI4"/>
<keyword evidence="10" id="KW-1185">Reference proteome</keyword>
<dbReference type="InterPro" id="IPR011701">
    <property type="entry name" value="MFS"/>
</dbReference>
<evidence type="ECO:0000256" key="7">
    <source>
        <dbReference type="SAM" id="Phobius"/>
    </source>
</evidence>
<dbReference type="SUPFAM" id="SSF103473">
    <property type="entry name" value="MFS general substrate transporter"/>
    <property type="match status" value="1"/>
</dbReference>
<feature type="transmembrane region" description="Helical" evidence="7">
    <location>
        <begin position="41"/>
        <end position="62"/>
    </location>
</feature>
<feature type="transmembrane region" description="Helical" evidence="7">
    <location>
        <begin position="285"/>
        <end position="301"/>
    </location>
</feature>
<feature type="transmembrane region" description="Helical" evidence="7">
    <location>
        <begin position="12"/>
        <end position="35"/>
    </location>
</feature>
<evidence type="ECO:0000256" key="1">
    <source>
        <dbReference type="ARBA" id="ARBA00004651"/>
    </source>
</evidence>
<accession>A0A1T4KCI4</accession>
<dbReference type="GO" id="GO:0022857">
    <property type="term" value="F:transmembrane transporter activity"/>
    <property type="evidence" value="ECO:0007669"/>
    <property type="project" value="InterPro"/>
</dbReference>
<evidence type="ECO:0000256" key="2">
    <source>
        <dbReference type="ARBA" id="ARBA00022448"/>
    </source>
</evidence>
<evidence type="ECO:0000313" key="10">
    <source>
        <dbReference type="Proteomes" id="UP000243297"/>
    </source>
</evidence>
<protein>
    <submittedName>
        <fullName evidence="9">MFS transporter, DHA3 family, macrolide efflux protein</fullName>
    </submittedName>
</protein>
<evidence type="ECO:0000259" key="8">
    <source>
        <dbReference type="PROSITE" id="PS50850"/>
    </source>
</evidence>
<feature type="domain" description="Major facilitator superfamily (MFS) profile" evidence="8">
    <location>
        <begin position="1"/>
        <end position="191"/>
    </location>
</feature>
<evidence type="ECO:0000256" key="6">
    <source>
        <dbReference type="ARBA" id="ARBA00023136"/>
    </source>
</evidence>
<gene>
    <name evidence="9" type="ORF">SAMN02745191_0470</name>
</gene>
<evidence type="ECO:0000256" key="3">
    <source>
        <dbReference type="ARBA" id="ARBA00022475"/>
    </source>
</evidence>
<keyword evidence="3" id="KW-1003">Cell membrane</keyword>
<sequence>MENNWKNNTVRFLSAQTISLFGSSLVQYAIVWYVTLSTSSGLMLTISTICGFLPQICVSLFAGSWIDKYDRKKLIMLSDSMIACATLFLALLFLSGNKNIWVLFIVLMIRSAGTGLQTPAVNAILPQIVPQENLMKVNGILSTCNSIMMFLSPAISGAILSVFSLEVTLFIDVITAIIGVSITSTVKVKKLIDQLSNEKTMIQNMKEGFSYVKNNKFILNLLIFQMVSMFMISPSAFLTPLMIARRFGDEVWRLTASEMTYSLGMVLGGILITTWGGFKNRLNTTLLAGTLYGVFMISLGASPWFLLYLIFNTCIGLVSPCYNTPITVSIQERVEQNMQGRVFSFMQITTSCMLPLGMMFYGPLADIIPVEVILVVAGILVICSAGIFHFSKALKN</sequence>
<dbReference type="PROSITE" id="PS50850">
    <property type="entry name" value="MFS"/>
    <property type="match status" value="1"/>
</dbReference>
<dbReference type="Proteomes" id="UP000243297">
    <property type="component" value="Unassembled WGS sequence"/>
</dbReference>
<dbReference type="RefSeq" id="WP_200804730.1">
    <property type="nucleotide sequence ID" value="NZ_FUWY01000001.1"/>
</dbReference>
<feature type="transmembrane region" description="Helical" evidence="7">
    <location>
        <begin position="367"/>
        <end position="390"/>
    </location>
</feature>
<comment type="subcellular location">
    <subcellularLocation>
        <location evidence="1">Cell membrane</location>
        <topology evidence="1">Multi-pass membrane protein</topology>
    </subcellularLocation>
</comment>